<gene>
    <name evidence="4" type="ORF">GCM10010121_049270</name>
</gene>
<dbReference type="EMBL" id="BMQA01000017">
    <property type="protein sequence ID" value="GGJ32259.1"/>
    <property type="molecule type" value="Genomic_DNA"/>
</dbReference>
<organism evidence="4 5">
    <name type="scientific">Streptomyces brasiliensis</name>
    <dbReference type="NCBI Taxonomy" id="1954"/>
    <lineage>
        <taxon>Bacteria</taxon>
        <taxon>Bacillati</taxon>
        <taxon>Actinomycetota</taxon>
        <taxon>Actinomycetes</taxon>
        <taxon>Kitasatosporales</taxon>
        <taxon>Streptomycetaceae</taxon>
        <taxon>Streptomyces</taxon>
    </lineage>
</organism>
<dbReference type="Pfam" id="PF10979">
    <property type="entry name" value="DUF2786"/>
    <property type="match status" value="1"/>
</dbReference>
<dbReference type="InterPro" id="IPR055592">
    <property type="entry name" value="DUF7168"/>
</dbReference>
<protein>
    <recommendedName>
        <fullName evidence="6">DUF2786 domain-containing protein</fullName>
    </recommendedName>
</protein>
<dbReference type="AlphaFoldDB" id="A0A917KVQ6"/>
<feature type="compositionally biased region" description="Basic residues" evidence="1">
    <location>
        <begin position="1"/>
        <end position="19"/>
    </location>
</feature>
<dbReference type="InterPro" id="IPR024498">
    <property type="entry name" value="DUF2786"/>
</dbReference>
<name>A0A917KVQ6_9ACTN</name>
<evidence type="ECO:0000256" key="1">
    <source>
        <dbReference type="SAM" id="MobiDB-lite"/>
    </source>
</evidence>
<reference evidence="4" key="1">
    <citation type="journal article" date="2014" name="Int. J. Syst. Evol. Microbiol.">
        <title>Complete genome sequence of Corynebacterium casei LMG S-19264T (=DSM 44701T), isolated from a smear-ripened cheese.</title>
        <authorList>
            <consortium name="US DOE Joint Genome Institute (JGI-PGF)"/>
            <person name="Walter F."/>
            <person name="Albersmeier A."/>
            <person name="Kalinowski J."/>
            <person name="Ruckert C."/>
        </authorList>
    </citation>
    <scope>NUCLEOTIDE SEQUENCE</scope>
    <source>
        <strain evidence="4">JCM 3086</strain>
    </source>
</reference>
<evidence type="ECO:0000313" key="4">
    <source>
        <dbReference type="EMBL" id="GGJ32259.1"/>
    </source>
</evidence>
<accession>A0A917KVQ6</accession>
<dbReference type="Proteomes" id="UP000657574">
    <property type="component" value="Unassembled WGS sequence"/>
</dbReference>
<reference evidence="4" key="2">
    <citation type="submission" date="2020-09" db="EMBL/GenBank/DDBJ databases">
        <authorList>
            <person name="Sun Q."/>
            <person name="Ohkuma M."/>
        </authorList>
    </citation>
    <scope>NUCLEOTIDE SEQUENCE</scope>
    <source>
        <strain evidence="4">JCM 3086</strain>
    </source>
</reference>
<feature type="domain" description="DUF2786" evidence="2">
    <location>
        <begin position="238"/>
        <end position="277"/>
    </location>
</feature>
<feature type="domain" description="DUF7168" evidence="3">
    <location>
        <begin position="305"/>
        <end position="403"/>
    </location>
</feature>
<comment type="caution">
    <text evidence="4">The sequence shown here is derived from an EMBL/GenBank/DDBJ whole genome shotgun (WGS) entry which is preliminary data.</text>
</comment>
<keyword evidence="5" id="KW-1185">Reference proteome</keyword>
<sequence>MGKRNQERRKAKQKQRRQQARGQERRQSTRSGAAFGFGGTFDGSAQDGPFAFVPPPRTPSLADELERAVHEVIEAPEEHAEREIAAAASWLASAERHRPALSRAVFAMTDLLFGALWRAGWQPADVVWAVRKELKPRHGRLAVDLIAAEARRYAARGLDHRWAAQLNALEARVWWESDEQWLPGVALREKADHLDVARCLMELLRLLSWLPALELLCPPPNASSTAAAARPASPEAARMLGRIRALLTKAESTEFPEEAEALTAKAQQLMSEHSISEALLAARGGHRDTPAGIRVGVENPYEQPKAILLEVVAQANRCRSVWSKNLGFATVIGFEADLDSVELLYTSLLVQVAAALQAEGGRTHVGGGSRTRSFRQSFLTSYATRIGERLTEATAQATDAAVAASGVSGASARAGADTPGVLPVLAARHRAVEEETERIFPQISYSRSSGISDWEGWTSGRAAADRASLGTDSGALPSR</sequence>
<dbReference type="Pfam" id="PF23771">
    <property type="entry name" value="DUF7168"/>
    <property type="match status" value="1"/>
</dbReference>
<proteinExistence type="predicted"/>
<dbReference type="RefSeq" id="WP_189313428.1">
    <property type="nucleotide sequence ID" value="NZ_BMQA01000017.1"/>
</dbReference>
<evidence type="ECO:0000259" key="2">
    <source>
        <dbReference type="Pfam" id="PF10979"/>
    </source>
</evidence>
<evidence type="ECO:0008006" key="6">
    <source>
        <dbReference type="Google" id="ProtNLM"/>
    </source>
</evidence>
<feature type="region of interest" description="Disordered" evidence="1">
    <location>
        <begin position="1"/>
        <end position="55"/>
    </location>
</feature>
<evidence type="ECO:0000313" key="5">
    <source>
        <dbReference type="Proteomes" id="UP000657574"/>
    </source>
</evidence>
<evidence type="ECO:0000259" key="3">
    <source>
        <dbReference type="Pfam" id="PF23771"/>
    </source>
</evidence>